<evidence type="ECO:0000256" key="6">
    <source>
        <dbReference type="SAM" id="MobiDB-lite"/>
    </source>
</evidence>
<reference evidence="9 10" key="1">
    <citation type="submission" date="2017-11" db="EMBL/GenBank/DDBJ databases">
        <title>Draft genome of Arthrobacter agilis strain UMCV2, a plant growth-promoting rhizobacterium and biocontrol capacity of phytopathogenic fungi.</title>
        <authorList>
            <person name="Martinez-Camara R."/>
            <person name="Santoyo G."/>
            <person name="Moreno-Hagelsieb G."/>
            <person name="Valencia-Cantero E."/>
        </authorList>
    </citation>
    <scope>NUCLEOTIDE SEQUENCE [LARGE SCALE GENOMIC DNA]</scope>
    <source>
        <strain evidence="9 10">UMCV2</strain>
    </source>
</reference>
<comment type="subcellular location">
    <subcellularLocation>
        <location evidence="1">Cell membrane</location>
        <topology evidence="1">Multi-pass membrane protein</topology>
    </subcellularLocation>
</comment>
<evidence type="ECO:0000256" key="3">
    <source>
        <dbReference type="ARBA" id="ARBA00022692"/>
    </source>
</evidence>
<evidence type="ECO:0000313" key="10">
    <source>
        <dbReference type="Proteomes" id="UP000239187"/>
    </source>
</evidence>
<gene>
    <name evidence="9" type="ORF">CVO76_10210</name>
</gene>
<feature type="region of interest" description="Disordered" evidence="6">
    <location>
        <begin position="59"/>
        <end position="148"/>
    </location>
</feature>
<evidence type="ECO:0000256" key="2">
    <source>
        <dbReference type="ARBA" id="ARBA00022475"/>
    </source>
</evidence>
<sequence>MPRLLLFAAILGVAVVIYALIDCVMSRKHEVRSISKTAWFVTILILPLIGAGMWFLFGRPRSEGPSGPRRPAPRTPTAPDDDPAFLQNLEAQRRQRAREQERRRREQEQKEREAKAGEAGRDTPPKDDKHDGEGNDDAGSGSAGAHHP</sequence>
<evidence type="ECO:0000259" key="8">
    <source>
        <dbReference type="Pfam" id="PF13396"/>
    </source>
</evidence>
<keyword evidence="3 7" id="KW-0812">Transmembrane</keyword>
<name>A0A2L0UFG3_9MICC</name>
<feature type="transmembrane region" description="Helical" evidence="7">
    <location>
        <begin position="38"/>
        <end position="57"/>
    </location>
</feature>
<accession>A0A2L0UFG3</accession>
<dbReference type="InterPro" id="IPR027379">
    <property type="entry name" value="CLS_N"/>
</dbReference>
<evidence type="ECO:0000256" key="1">
    <source>
        <dbReference type="ARBA" id="ARBA00004651"/>
    </source>
</evidence>
<keyword evidence="2" id="KW-1003">Cell membrane</keyword>
<feature type="compositionally biased region" description="Basic and acidic residues" evidence="6">
    <location>
        <begin position="91"/>
        <end position="133"/>
    </location>
</feature>
<keyword evidence="4 7" id="KW-1133">Transmembrane helix</keyword>
<proteinExistence type="predicted"/>
<evidence type="ECO:0000256" key="7">
    <source>
        <dbReference type="SAM" id="Phobius"/>
    </source>
</evidence>
<evidence type="ECO:0000256" key="5">
    <source>
        <dbReference type="ARBA" id="ARBA00023136"/>
    </source>
</evidence>
<dbReference type="AlphaFoldDB" id="A0A2L0UFG3"/>
<keyword evidence="5 7" id="KW-0472">Membrane</keyword>
<dbReference type="Proteomes" id="UP000239187">
    <property type="component" value="Chromosome"/>
</dbReference>
<dbReference type="RefSeq" id="WP_208739160.1">
    <property type="nucleotide sequence ID" value="NZ_CP024915.1"/>
</dbReference>
<protein>
    <recommendedName>
        <fullName evidence="8">Cardiolipin synthase N-terminal domain-containing protein</fullName>
    </recommendedName>
</protein>
<dbReference type="Pfam" id="PF13396">
    <property type="entry name" value="PLDc_N"/>
    <property type="match status" value="1"/>
</dbReference>
<dbReference type="EMBL" id="CP024915">
    <property type="protein sequence ID" value="AUZ87958.1"/>
    <property type="molecule type" value="Genomic_DNA"/>
</dbReference>
<dbReference type="GO" id="GO:0005886">
    <property type="term" value="C:plasma membrane"/>
    <property type="evidence" value="ECO:0007669"/>
    <property type="project" value="UniProtKB-SubCell"/>
</dbReference>
<feature type="compositionally biased region" description="Low complexity" evidence="6">
    <location>
        <begin position="137"/>
        <end position="148"/>
    </location>
</feature>
<evidence type="ECO:0000313" key="9">
    <source>
        <dbReference type="EMBL" id="AUZ87958.1"/>
    </source>
</evidence>
<organism evidence="9 10">
    <name type="scientific">Arthrobacter agilis</name>
    <dbReference type="NCBI Taxonomy" id="37921"/>
    <lineage>
        <taxon>Bacteria</taxon>
        <taxon>Bacillati</taxon>
        <taxon>Actinomycetota</taxon>
        <taxon>Actinomycetes</taxon>
        <taxon>Micrococcales</taxon>
        <taxon>Micrococcaceae</taxon>
        <taxon>Arthrobacter</taxon>
    </lineage>
</organism>
<feature type="domain" description="Cardiolipin synthase N-terminal" evidence="8">
    <location>
        <begin position="15"/>
        <end position="59"/>
    </location>
</feature>
<evidence type="ECO:0000256" key="4">
    <source>
        <dbReference type="ARBA" id="ARBA00022989"/>
    </source>
</evidence>